<reference evidence="1 2" key="1">
    <citation type="submission" date="2019-01" db="EMBL/GenBank/DDBJ databases">
        <title>Lacunisphaera sp. strain TWA-58.</title>
        <authorList>
            <person name="Chen W.-M."/>
        </authorList>
    </citation>
    <scope>NUCLEOTIDE SEQUENCE [LARGE SCALE GENOMIC DNA]</scope>
    <source>
        <strain evidence="1 2">TWA-58</strain>
    </source>
</reference>
<dbReference type="Proteomes" id="UP000290218">
    <property type="component" value="Unassembled WGS sequence"/>
</dbReference>
<name>A0A4V1M5V3_9BACT</name>
<evidence type="ECO:0000313" key="2">
    <source>
        <dbReference type="Proteomes" id="UP000290218"/>
    </source>
</evidence>
<gene>
    <name evidence="1" type="ORF">ESB00_13940</name>
</gene>
<proteinExistence type="predicted"/>
<accession>A0A4V1M5V3</accession>
<evidence type="ECO:0000313" key="1">
    <source>
        <dbReference type="EMBL" id="RXK52816.1"/>
    </source>
</evidence>
<keyword evidence="2" id="KW-1185">Reference proteome</keyword>
<protein>
    <submittedName>
        <fullName evidence="1">Uncharacterized protein</fullName>
    </submittedName>
</protein>
<organism evidence="1 2">
    <name type="scientific">Oleiharenicola lentus</name>
    <dbReference type="NCBI Taxonomy" id="2508720"/>
    <lineage>
        <taxon>Bacteria</taxon>
        <taxon>Pseudomonadati</taxon>
        <taxon>Verrucomicrobiota</taxon>
        <taxon>Opitutia</taxon>
        <taxon>Opitutales</taxon>
        <taxon>Opitutaceae</taxon>
        <taxon>Oleiharenicola</taxon>
    </lineage>
</organism>
<dbReference type="EMBL" id="SDHX01000002">
    <property type="protein sequence ID" value="RXK52816.1"/>
    <property type="molecule type" value="Genomic_DNA"/>
</dbReference>
<comment type="caution">
    <text evidence="1">The sequence shown here is derived from an EMBL/GenBank/DDBJ whole genome shotgun (WGS) entry which is preliminary data.</text>
</comment>
<dbReference type="AlphaFoldDB" id="A0A4V1M5V3"/>
<sequence>MVAETNVDLSGNERGRRLGGGGFLLGGGGRFLGGSFGHRGGFLGGLGGGGLRSGLFHVLISVTG</sequence>